<dbReference type="RefSeq" id="WP_149568741.1">
    <property type="nucleotide sequence ID" value="NZ_CP035807.1"/>
</dbReference>
<dbReference type="NCBIfam" id="TIGR01241">
    <property type="entry name" value="FtsH_fam"/>
    <property type="match status" value="1"/>
</dbReference>
<gene>
    <name evidence="18" type="primary">hflB</name>
    <name evidence="14" type="synonym">ftsH</name>
    <name evidence="18" type="ORF">EW093_12520</name>
</gene>
<dbReference type="Proteomes" id="UP000323824">
    <property type="component" value="Chromosome"/>
</dbReference>
<feature type="binding site" evidence="14">
    <location>
        <position position="526"/>
    </location>
    <ligand>
        <name>Zn(2+)</name>
        <dbReference type="ChEBI" id="CHEBI:29105"/>
        <note>catalytic</note>
    </ligand>
</feature>
<dbReference type="GO" id="GO:0005524">
    <property type="term" value="F:ATP binding"/>
    <property type="evidence" value="ECO:0007669"/>
    <property type="project" value="UniProtKB-UniRule"/>
</dbReference>
<comment type="subcellular location">
    <subcellularLocation>
        <location evidence="14">Cell membrane</location>
        <topology evidence="14">Multi-pass membrane protein</topology>
        <orientation evidence="14">Cytoplasmic side</orientation>
    </subcellularLocation>
    <subcellularLocation>
        <location evidence="1">Membrane</location>
    </subcellularLocation>
</comment>
<dbReference type="InterPro" id="IPR003960">
    <property type="entry name" value="ATPase_AAA_CS"/>
</dbReference>
<evidence type="ECO:0000256" key="6">
    <source>
        <dbReference type="ARBA" id="ARBA00022741"/>
    </source>
</evidence>
<dbReference type="GO" id="GO:0016887">
    <property type="term" value="F:ATP hydrolysis activity"/>
    <property type="evidence" value="ECO:0007669"/>
    <property type="project" value="UniProtKB-UniRule"/>
</dbReference>
<evidence type="ECO:0000256" key="12">
    <source>
        <dbReference type="ARBA" id="ARBA00023136"/>
    </source>
</evidence>
<dbReference type="Pfam" id="PF00004">
    <property type="entry name" value="AAA"/>
    <property type="match status" value="1"/>
</dbReference>
<dbReference type="PANTHER" id="PTHR43655:SF2">
    <property type="entry name" value="AFG3 LIKE MATRIX AAA PEPTIDASE SUBUNIT 2, ISOFORM A"/>
    <property type="match status" value="1"/>
</dbReference>
<comment type="cofactor">
    <cofactor evidence="14">
        <name>Zn(2+)</name>
        <dbReference type="ChEBI" id="CHEBI:29105"/>
    </cofactor>
    <text evidence="14">Binds 1 zinc ion per subunit.</text>
</comment>
<evidence type="ECO:0000256" key="9">
    <source>
        <dbReference type="ARBA" id="ARBA00022840"/>
    </source>
</evidence>
<dbReference type="InterPro" id="IPR027417">
    <property type="entry name" value="P-loop_NTPase"/>
</dbReference>
<keyword evidence="7 14" id="KW-0378">Hydrolase</keyword>
<comment type="subunit">
    <text evidence="14">Homohexamer.</text>
</comment>
<dbReference type="Gene3D" id="1.10.8.60">
    <property type="match status" value="1"/>
</dbReference>
<evidence type="ECO:0000259" key="17">
    <source>
        <dbReference type="SMART" id="SM00382"/>
    </source>
</evidence>
<dbReference type="SMART" id="SM00382">
    <property type="entry name" value="AAA"/>
    <property type="match status" value="1"/>
</dbReference>
<dbReference type="SUPFAM" id="SSF140990">
    <property type="entry name" value="FtsH protease domain-like"/>
    <property type="match status" value="1"/>
</dbReference>
<dbReference type="OrthoDB" id="9809379at2"/>
<keyword evidence="9 14" id="KW-0067">ATP-binding</keyword>
<evidence type="ECO:0000256" key="2">
    <source>
        <dbReference type="ARBA" id="ARBA00010044"/>
    </source>
</evidence>
<evidence type="ECO:0000313" key="18">
    <source>
        <dbReference type="EMBL" id="QEN05503.1"/>
    </source>
</evidence>
<dbReference type="Pfam" id="PF01434">
    <property type="entry name" value="Peptidase_M41"/>
    <property type="match status" value="1"/>
</dbReference>
<dbReference type="EMBL" id="CP035807">
    <property type="protein sequence ID" value="QEN05503.1"/>
    <property type="molecule type" value="Genomic_DNA"/>
</dbReference>
<dbReference type="CDD" id="cd19501">
    <property type="entry name" value="RecA-like_FtsH"/>
    <property type="match status" value="1"/>
</dbReference>
<evidence type="ECO:0000256" key="14">
    <source>
        <dbReference type="HAMAP-Rule" id="MF_01458"/>
    </source>
</evidence>
<feature type="transmembrane region" description="Helical" evidence="14">
    <location>
        <begin position="134"/>
        <end position="152"/>
    </location>
</feature>
<dbReference type="InterPro" id="IPR041569">
    <property type="entry name" value="AAA_lid_3"/>
</dbReference>
<dbReference type="GO" id="GO:0006508">
    <property type="term" value="P:proteolysis"/>
    <property type="evidence" value="ECO:0007669"/>
    <property type="project" value="UniProtKB-KW"/>
</dbReference>
<reference evidence="18 19" key="2">
    <citation type="submission" date="2019-09" db="EMBL/GenBank/DDBJ databases">
        <title>Complete Genome Sequence and Methylome Analysis of free living Spirochaetas.</title>
        <authorList>
            <person name="Leshcheva N."/>
            <person name="Mikheeva N."/>
        </authorList>
    </citation>
    <scope>NUCLEOTIDE SEQUENCE [LARGE SCALE GENOMIC DNA]</scope>
    <source>
        <strain evidence="18 19">P</strain>
    </source>
</reference>
<keyword evidence="14" id="KW-1003">Cell membrane</keyword>
<evidence type="ECO:0000256" key="13">
    <source>
        <dbReference type="ARBA" id="ARBA00061570"/>
    </source>
</evidence>
<evidence type="ECO:0000256" key="11">
    <source>
        <dbReference type="ARBA" id="ARBA00023049"/>
    </source>
</evidence>
<dbReference type="GO" id="GO:0030163">
    <property type="term" value="P:protein catabolic process"/>
    <property type="evidence" value="ECO:0007669"/>
    <property type="project" value="UniProtKB-UniRule"/>
</dbReference>
<comment type="similarity">
    <text evidence="2 14">In the C-terminal section; belongs to the peptidase M41 family.</text>
</comment>
<keyword evidence="3 14" id="KW-0645">Protease</keyword>
<dbReference type="FunFam" id="3.40.50.300:FF:000001">
    <property type="entry name" value="ATP-dependent zinc metalloprotease FtsH"/>
    <property type="match status" value="1"/>
</dbReference>
<evidence type="ECO:0000256" key="5">
    <source>
        <dbReference type="ARBA" id="ARBA00022723"/>
    </source>
</evidence>
<feature type="compositionally biased region" description="Basic and acidic residues" evidence="16">
    <location>
        <begin position="636"/>
        <end position="672"/>
    </location>
</feature>
<keyword evidence="6 14" id="KW-0547">Nucleotide-binding</keyword>
<reference evidence="18 19" key="1">
    <citation type="submission" date="2019-02" db="EMBL/GenBank/DDBJ databases">
        <authorList>
            <person name="Fomenkov A."/>
            <person name="Dubinina G."/>
            <person name="Grabovich M."/>
            <person name="Vincze T."/>
            <person name="Roberts R.J."/>
        </authorList>
    </citation>
    <scope>NUCLEOTIDE SEQUENCE [LARGE SCALE GENOMIC DNA]</scope>
    <source>
        <strain evidence="18 19">P</strain>
    </source>
</reference>
<keyword evidence="5 14" id="KW-0479">Metal-binding</keyword>
<comment type="similarity">
    <text evidence="13 14">In the central section; belongs to the AAA ATPase family.</text>
</comment>
<dbReference type="Gene3D" id="3.40.50.300">
    <property type="entry name" value="P-loop containing nucleotide triphosphate hydrolases"/>
    <property type="match status" value="1"/>
</dbReference>
<dbReference type="Pfam" id="PF06480">
    <property type="entry name" value="FtsH_ext"/>
    <property type="match status" value="1"/>
</dbReference>
<feature type="binding site" evidence="14">
    <location>
        <begin position="228"/>
        <end position="235"/>
    </location>
    <ligand>
        <name>ATP</name>
        <dbReference type="ChEBI" id="CHEBI:30616"/>
    </ligand>
</feature>
<accession>A0A5C1QBQ7</accession>
<dbReference type="Pfam" id="PF17862">
    <property type="entry name" value="AAA_lid_3"/>
    <property type="match status" value="1"/>
</dbReference>
<dbReference type="InterPro" id="IPR003593">
    <property type="entry name" value="AAA+_ATPase"/>
</dbReference>
<feature type="active site" evidence="14">
    <location>
        <position position="450"/>
    </location>
</feature>
<dbReference type="InterPro" id="IPR050928">
    <property type="entry name" value="ATP-dep_Zn_Metalloprotease"/>
</dbReference>
<comment type="function">
    <text evidence="14">Acts as a processive, ATP-dependent zinc metallopeptidase for both cytoplasmic and membrane proteins. Plays a role in the quality control of integral membrane proteins.</text>
</comment>
<evidence type="ECO:0000313" key="19">
    <source>
        <dbReference type="Proteomes" id="UP000323824"/>
    </source>
</evidence>
<dbReference type="KEGG" id="sper:EW093_12520"/>
<evidence type="ECO:0000256" key="4">
    <source>
        <dbReference type="ARBA" id="ARBA00022692"/>
    </source>
</evidence>
<evidence type="ECO:0000256" key="3">
    <source>
        <dbReference type="ARBA" id="ARBA00022670"/>
    </source>
</evidence>
<feature type="transmembrane region" description="Helical" evidence="14">
    <location>
        <begin position="31"/>
        <end position="50"/>
    </location>
</feature>
<dbReference type="GO" id="GO:0004176">
    <property type="term" value="F:ATP-dependent peptidase activity"/>
    <property type="evidence" value="ECO:0007669"/>
    <property type="project" value="InterPro"/>
</dbReference>
<dbReference type="InterPro" id="IPR037219">
    <property type="entry name" value="Peptidase_M41-like"/>
</dbReference>
<dbReference type="InterPro" id="IPR005936">
    <property type="entry name" value="FtsH"/>
</dbReference>
<dbReference type="InterPro" id="IPR011546">
    <property type="entry name" value="Pept_M41_FtsH_extracell"/>
</dbReference>
<dbReference type="GO" id="GO:0008270">
    <property type="term" value="F:zinc ion binding"/>
    <property type="evidence" value="ECO:0007669"/>
    <property type="project" value="UniProtKB-UniRule"/>
</dbReference>
<dbReference type="InterPro" id="IPR000642">
    <property type="entry name" value="Peptidase_M41"/>
</dbReference>
<feature type="binding site" evidence="14">
    <location>
        <position position="453"/>
    </location>
    <ligand>
        <name>Zn(2+)</name>
        <dbReference type="ChEBI" id="CHEBI:29105"/>
        <note>catalytic</note>
    </ligand>
</feature>
<keyword evidence="10 14" id="KW-1133">Transmembrane helix</keyword>
<name>A0A5C1QBQ7_9SPIO</name>
<keyword evidence="19" id="KW-1185">Reference proteome</keyword>
<feature type="region of interest" description="Disordered" evidence="16">
    <location>
        <begin position="635"/>
        <end position="707"/>
    </location>
</feature>
<dbReference type="GO" id="GO:0005886">
    <property type="term" value="C:plasma membrane"/>
    <property type="evidence" value="ECO:0007669"/>
    <property type="project" value="UniProtKB-SubCell"/>
</dbReference>
<feature type="domain" description="AAA+ ATPase" evidence="17">
    <location>
        <begin position="220"/>
        <end position="358"/>
    </location>
</feature>
<dbReference type="InterPro" id="IPR003959">
    <property type="entry name" value="ATPase_AAA_core"/>
</dbReference>
<keyword evidence="12 14" id="KW-0472">Membrane</keyword>
<feature type="binding site" evidence="14">
    <location>
        <position position="449"/>
    </location>
    <ligand>
        <name>Zn(2+)</name>
        <dbReference type="ChEBI" id="CHEBI:29105"/>
        <note>catalytic</note>
    </ligand>
</feature>
<comment type="similarity">
    <text evidence="15">Belongs to the AAA ATPase family.</text>
</comment>
<dbReference type="AlphaFoldDB" id="A0A5C1QBQ7"/>
<dbReference type="PANTHER" id="PTHR43655">
    <property type="entry name" value="ATP-DEPENDENT PROTEASE"/>
    <property type="match status" value="1"/>
</dbReference>
<dbReference type="GO" id="GO:0004222">
    <property type="term" value="F:metalloendopeptidase activity"/>
    <property type="evidence" value="ECO:0007669"/>
    <property type="project" value="InterPro"/>
</dbReference>
<evidence type="ECO:0000256" key="10">
    <source>
        <dbReference type="ARBA" id="ARBA00022989"/>
    </source>
</evidence>
<keyword evidence="4 14" id="KW-0812">Transmembrane</keyword>
<keyword evidence="11 14" id="KW-0482">Metalloprotease</keyword>
<dbReference type="PROSITE" id="PS00674">
    <property type="entry name" value="AAA"/>
    <property type="match status" value="1"/>
</dbReference>
<protein>
    <recommendedName>
        <fullName evidence="14">ATP-dependent zinc metalloprotease FtsH</fullName>
        <ecNumber evidence="14">3.4.24.-</ecNumber>
    </recommendedName>
</protein>
<evidence type="ECO:0000256" key="8">
    <source>
        <dbReference type="ARBA" id="ARBA00022833"/>
    </source>
</evidence>
<dbReference type="FunFam" id="1.20.58.760:FF:000001">
    <property type="entry name" value="ATP-dependent zinc metalloprotease FtsH"/>
    <property type="match status" value="1"/>
</dbReference>
<feature type="compositionally biased region" description="Basic and acidic residues" evidence="16">
    <location>
        <begin position="679"/>
        <end position="707"/>
    </location>
</feature>
<evidence type="ECO:0000256" key="15">
    <source>
        <dbReference type="RuleBase" id="RU003651"/>
    </source>
</evidence>
<dbReference type="Gene3D" id="1.20.58.760">
    <property type="entry name" value="Peptidase M41"/>
    <property type="match status" value="1"/>
</dbReference>
<dbReference type="FunFam" id="1.10.8.60:FF:000001">
    <property type="entry name" value="ATP-dependent zinc metalloprotease FtsH"/>
    <property type="match status" value="1"/>
</dbReference>
<evidence type="ECO:0000256" key="1">
    <source>
        <dbReference type="ARBA" id="ARBA00004370"/>
    </source>
</evidence>
<dbReference type="SUPFAM" id="SSF52540">
    <property type="entry name" value="P-loop containing nucleoside triphosphate hydrolases"/>
    <property type="match status" value="1"/>
</dbReference>
<dbReference type="EC" id="3.4.24.-" evidence="14"/>
<keyword evidence="8 14" id="KW-0862">Zinc</keyword>
<organism evidence="18 19">
    <name type="scientific">Thiospirochaeta perfilievii</name>
    <dbReference type="NCBI Taxonomy" id="252967"/>
    <lineage>
        <taxon>Bacteria</taxon>
        <taxon>Pseudomonadati</taxon>
        <taxon>Spirochaetota</taxon>
        <taxon>Spirochaetia</taxon>
        <taxon>Spirochaetales</taxon>
        <taxon>Spirochaetaceae</taxon>
        <taxon>Thiospirochaeta</taxon>
    </lineage>
</organism>
<dbReference type="HAMAP" id="MF_01458">
    <property type="entry name" value="FtsH"/>
    <property type="match status" value="1"/>
</dbReference>
<proteinExistence type="inferred from homology"/>
<evidence type="ECO:0000256" key="7">
    <source>
        <dbReference type="ARBA" id="ARBA00022801"/>
    </source>
</evidence>
<sequence length="707" mass="78450">MASGDNNNPDNGNKDKIDEVMKKLKGGNGKFPFIYLIGVIIAIVAINSYFSNISTNTIPLSDFKYKISTGEIKYVKIVDGFYEGYLTDPKSSDMTRISSYKAVPLPALTDTNFTKMLEDSKVEYEVIPVDNNPLIGMLLQWVIPLGLMFLIWRFMFKKIGGMGGSNVMNFGQNKSKILSETNTGVVFNDVAGCEEAKYELEEVVDFLKNSKKYTEIGGKIPKGVLLVGPPGTGKTLMAKAVAGEAGVTFFRLSGADFVEMFVGVGAARVRDLFKQAREKSPAIIFIDELDAIGKSRAAAMSTNDEREQTLNQLLVEMDGFDTQTGVILLAATNRPEILDPALLRPGRFDRQVLVDKPDLLGREEILRIHSKGVKLDGDLCLKDVAKATPGFVGADLANIVNEAALLAVRAGRKTVIQSDFEEAIEKSVAGLEKKNRLINPREREIVAYHEVGHALVAAFTPDQNPVQKISIVPRGFGALGYTMQTPTEDRFLMTEEELIGEVDVLLGGRAAELLIYNKLSTGASNDIERATKIVKNMITVYGMSDRFKNVALSVQQNSYLQGGGSTKEYSETTQQYIDDEISKVLSERYEHVQVLLKKHKVLLESLTEILMHDEVLTSEEFMKFVKEDAVGSQSYSDRKALDMKPSERAQETGKKRNDEILERNKAIMEAKKNAPPKVNVEHKKENPFVNEVELKLKDPTKDKKEDK</sequence>
<evidence type="ECO:0000256" key="16">
    <source>
        <dbReference type="SAM" id="MobiDB-lite"/>
    </source>
</evidence>